<keyword evidence="5" id="KW-0472">Membrane</keyword>
<evidence type="ECO:0000256" key="3">
    <source>
        <dbReference type="ARBA" id="ARBA00022679"/>
    </source>
</evidence>
<keyword evidence="5" id="KW-0812">Transmembrane</keyword>
<accession>A0A194V6C8</accession>
<keyword evidence="5" id="KW-1133">Transmembrane helix</keyword>
<feature type="transmembrane region" description="Helical" evidence="5">
    <location>
        <begin position="7"/>
        <end position="25"/>
    </location>
</feature>
<evidence type="ECO:0000256" key="1">
    <source>
        <dbReference type="ARBA" id="ARBA00006721"/>
    </source>
</evidence>
<feature type="region of interest" description="Disordered" evidence="4">
    <location>
        <begin position="54"/>
        <end position="80"/>
    </location>
</feature>
<dbReference type="InterPro" id="IPR002654">
    <property type="entry name" value="Glyco_trans_25"/>
</dbReference>
<evidence type="ECO:0000313" key="7">
    <source>
        <dbReference type="Proteomes" id="UP000078576"/>
    </source>
</evidence>
<keyword evidence="7" id="KW-1185">Reference proteome</keyword>
<dbReference type="EMBL" id="KN714730">
    <property type="protein sequence ID" value="KUI59449.1"/>
    <property type="molecule type" value="Genomic_DNA"/>
</dbReference>
<name>A0A194V6C8_CYTMA</name>
<dbReference type="AlphaFoldDB" id="A0A194V6C8"/>
<dbReference type="OrthoDB" id="47375at2759"/>
<protein>
    <submittedName>
        <fullName evidence="6">Procollagen galactosyltransferase 1</fullName>
    </submittedName>
</protein>
<gene>
    <name evidence="6" type="ORF">VP1G_06663</name>
</gene>
<evidence type="ECO:0000256" key="2">
    <source>
        <dbReference type="ARBA" id="ARBA00022676"/>
    </source>
</evidence>
<comment type="similarity">
    <text evidence="1">Belongs to the glycosyltransferase 25 family.</text>
</comment>
<feature type="compositionally biased region" description="Low complexity" evidence="4">
    <location>
        <begin position="54"/>
        <end position="65"/>
    </location>
</feature>
<evidence type="ECO:0000313" key="6">
    <source>
        <dbReference type="EMBL" id="KUI59449.1"/>
    </source>
</evidence>
<keyword evidence="2 6" id="KW-0328">Glycosyltransferase</keyword>
<dbReference type="PANTHER" id="PTHR10730">
    <property type="entry name" value="PROCOLLAGEN-LYSINE,2-OXOGLUTARATE 5-DIOXYGENASE/GLYCOSYLTRANSFERASE 25 FAMILY MEMBER"/>
    <property type="match status" value="1"/>
</dbReference>
<dbReference type="Proteomes" id="UP000078576">
    <property type="component" value="Unassembled WGS sequence"/>
</dbReference>
<dbReference type="GO" id="GO:0016757">
    <property type="term" value="F:glycosyltransferase activity"/>
    <property type="evidence" value="ECO:0007669"/>
    <property type="project" value="UniProtKB-KW"/>
</dbReference>
<dbReference type="STRING" id="694573.A0A194V6C8"/>
<keyword evidence="3" id="KW-0808">Transferase</keyword>
<proteinExistence type="inferred from homology"/>
<dbReference type="PANTHER" id="PTHR10730:SF53">
    <property type="entry name" value="GLYCOSYLTRANSFERASE 25 FAMILY MEMBER"/>
    <property type="match status" value="1"/>
</dbReference>
<evidence type="ECO:0000256" key="4">
    <source>
        <dbReference type="SAM" id="MobiDB-lite"/>
    </source>
</evidence>
<feature type="region of interest" description="Disordered" evidence="4">
    <location>
        <begin position="399"/>
        <end position="423"/>
    </location>
</feature>
<dbReference type="CDD" id="cd06532">
    <property type="entry name" value="Glyco_transf_25"/>
    <property type="match status" value="1"/>
</dbReference>
<organism evidence="6 7">
    <name type="scientific">Cytospora mali</name>
    <name type="common">Apple Valsa canker fungus</name>
    <name type="synonym">Valsa mali</name>
    <dbReference type="NCBI Taxonomy" id="578113"/>
    <lineage>
        <taxon>Eukaryota</taxon>
        <taxon>Fungi</taxon>
        <taxon>Dikarya</taxon>
        <taxon>Ascomycota</taxon>
        <taxon>Pezizomycotina</taxon>
        <taxon>Sordariomycetes</taxon>
        <taxon>Sordariomycetidae</taxon>
        <taxon>Diaporthales</taxon>
        <taxon>Cytosporaceae</taxon>
        <taxon>Cytospora</taxon>
    </lineage>
</organism>
<evidence type="ECO:0000256" key="5">
    <source>
        <dbReference type="SAM" id="Phobius"/>
    </source>
</evidence>
<dbReference type="InterPro" id="IPR050757">
    <property type="entry name" value="Collagen_mod_GT25"/>
</dbReference>
<reference evidence="7" key="1">
    <citation type="submission" date="2014-12" db="EMBL/GenBank/DDBJ databases">
        <title>Genome Sequence of Valsa Canker Pathogens Uncovers a Specific Adaption of Colonization on Woody Bark.</title>
        <authorList>
            <person name="Yin Z."/>
            <person name="Liu H."/>
            <person name="Gao X."/>
            <person name="Li Z."/>
            <person name="Song N."/>
            <person name="Ke X."/>
            <person name="Dai Q."/>
            <person name="Wu Y."/>
            <person name="Sun Y."/>
            <person name="Xu J.-R."/>
            <person name="Kang Z.K."/>
            <person name="Wang L."/>
            <person name="Huang L."/>
        </authorList>
    </citation>
    <scope>NUCLEOTIDE SEQUENCE [LARGE SCALE GENOMIC DNA]</scope>
    <source>
        <strain evidence="7">SXYL134</strain>
    </source>
</reference>
<sequence>MITVRPRPVIGVVIALLILTSFYLLHPNRDALRVPASFSAPFSAFSGSPAAAAAAAPSSPKSTAPEKPYGREYKGHSTPADINRVTNSTLGFGKVFVVGLPERTDKRDAIALASALTGFDVEWVDGVRGEDIPNKAVPFGVDRAKLMETNLGSWRGHMNAVRRVVEEGLDSALIMEDDMDWDVRLKPQLELVAAGARAVLSNLPDFYFPTGRPSFDYTSSTSSSSGEPVNPYGDDWDVLWLGHCGEPFPEDLPENKNLPAEDPGKIAMARKYTILNDATVPPLDHVTGIVDFQAHPERTRWVHVTAAPICTFAYAVSQRGARKILYDLSVDRLSGPFDNALAWLCRRAVGGWSKLAALAAQGDPLDRAGTMGDRGLDAKCLSVTPPVFFHHKAKGNIRGDSDIQSVGGEGEGEEGEDAPPVIREKGSTENIVWSARLNILNMIHGTAMETQW</sequence>